<gene>
    <name evidence="8" type="ORF">NCGR_LOCUS26557</name>
</gene>
<evidence type="ECO:0000313" key="8">
    <source>
        <dbReference type="EMBL" id="CAD6239675.1"/>
    </source>
</evidence>
<keyword evidence="9" id="KW-1185">Reference proteome</keyword>
<dbReference type="Gene3D" id="1.20.5.4130">
    <property type="match status" value="1"/>
</dbReference>
<accession>A0A811PFI6</accession>
<dbReference type="InterPro" id="IPR032675">
    <property type="entry name" value="LRR_dom_sf"/>
</dbReference>
<evidence type="ECO:0000256" key="3">
    <source>
        <dbReference type="ARBA" id="ARBA00022737"/>
    </source>
</evidence>
<dbReference type="OrthoDB" id="808267at2759"/>
<evidence type="ECO:0000256" key="5">
    <source>
        <dbReference type="ARBA" id="ARBA00022821"/>
    </source>
</evidence>
<dbReference type="InterPro" id="IPR058922">
    <property type="entry name" value="WHD_DRP"/>
</dbReference>
<feature type="domain" description="Disease resistance protein winged helix" evidence="7">
    <location>
        <begin position="308"/>
        <end position="376"/>
    </location>
</feature>
<dbReference type="Pfam" id="PF18052">
    <property type="entry name" value="Rx_N"/>
    <property type="match status" value="1"/>
</dbReference>
<evidence type="ECO:0000256" key="2">
    <source>
        <dbReference type="ARBA" id="ARBA00022614"/>
    </source>
</evidence>
<evidence type="ECO:0000259" key="6">
    <source>
        <dbReference type="Pfam" id="PF18052"/>
    </source>
</evidence>
<sequence>MEQVVIDVLTKTLHSPELRCCTGSAALCQAVAVESPGRCPGSPGPGSAYDSLVFASANLPVCQPVFCLPSSTGMKGVRWNAVDKVFITSCCILKAKLLILNALRPESVLFVDKSQKESTNSHTRIQDRVMRALGVAHLQVLKGRLDYKKSVLVDPEVKRIHDSAINTWLNELKDIMYDADDLIDLCSIKSQRSSHSQLSSMLNQRDREGISHFGSGFGCVTETFDEINLLKQMIREAGGGAEQQTTRAELLQPNGILISTRHRAVLQETRSVHIHRVLKMNEDTGLELLLKDILRKQEIEKGYLFCSIFPASSQIHKDAISYWWAAEGLVSQKGSLSMHDATEGYYDELVRRNLLQLHPRYLDKSRSTMHDLLRSLSQYLSKDESMFIEARTITDSVPMLRHVGIANVGERLRAALKKIVRLRPELLMPHLKRLMLINCLKLHALPDGLSKLTSLQRIQIEGADSLEEVANLPAVVWLKVRNNRSLRRLSNLRSLERLLAQDCPALGIVKMPHSLQKVFLVDCRMEEDIRACLPQHLGILLHASTTGGDDRDMFPNESIYN</sequence>
<comment type="caution">
    <text evidence="8">The sequence shown here is derived from an EMBL/GenBank/DDBJ whole genome shotgun (WGS) entry which is preliminary data.</text>
</comment>
<dbReference type="InterPro" id="IPR044974">
    <property type="entry name" value="Disease_R_plants"/>
</dbReference>
<dbReference type="GO" id="GO:0000166">
    <property type="term" value="F:nucleotide binding"/>
    <property type="evidence" value="ECO:0007669"/>
    <property type="project" value="UniProtKB-KW"/>
</dbReference>
<reference evidence="8" key="1">
    <citation type="submission" date="2020-10" db="EMBL/GenBank/DDBJ databases">
        <authorList>
            <person name="Han B."/>
            <person name="Lu T."/>
            <person name="Zhao Q."/>
            <person name="Huang X."/>
            <person name="Zhao Y."/>
        </authorList>
    </citation>
    <scope>NUCLEOTIDE SEQUENCE</scope>
</reference>
<dbReference type="AlphaFoldDB" id="A0A811PFI6"/>
<keyword evidence="3" id="KW-0677">Repeat</keyword>
<dbReference type="EMBL" id="CAJGYO010000006">
    <property type="protein sequence ID" value="CAD6239675.1"/>
    <property type="molecule type" value="Genomic_DNA"/>
</dbReference>
<keyword evidence="2" id="KW-0433">Leucine-rich repeat</keyword>
<evidence type="ECO:0000256" key="4">
    <source>
        <dbReference type="ARBA" id="ARBA00022741"/>
    </source>
</evidence>
<dbReference type="GO" id="GO:0098542">
    <property type="term" value="P:defense response to other organism"/>
    <property type="evidence" value="ECO:0007669"/>
    <property type="project" value="TreeGrafter"/>
</dbReference>
<evidence type="ECO:0000259" key="7">
    <source>
        <dbReference type="Pfam" id="PF23559"/>
    </source>
</evidence>
<dbReference type="PANTHER" id="PTHR23155:SF1100">
    <property type="entry name" value="OS08G0332600 PROTEIN"/>
    <property type="match status" value="1"/>
</dbReference>
<keyword evidence="4" id="KW-0547">Nucleotide-binding</keyword>
<dbReference type="Proteomes" id="UP000604825">
    <property type="component" value="Unassembled WGS sequence"/>
</dbReference>
<organism evidence="8 9">
    <name type="scientific">Miscanthus lutarioriparius</name>
    <dbReference type="NCBI Taxonomy" id="422564"/>
    <lineage>
        <taxon>Eukaryota</taxon>
        <taxon>Viridiplantae</taxon>
        <taxon>Streptophyta</taxon>
        <taxon>Embryophyta</taxon>
        <taxon>Tracheophyta</taxon>
        <taxon>Spermatophyta</taxon>
        <taxon>Magnoliopsida</taxon>
        <taxon>Liliopsida</taxon>
        <taxon>Poales</taxon>
        <taxon>Poaceae</taxon>
        <taxon>PACMAD clade</taxon>
        <taxon>Panicoideae</taxon>
        <taxon>Andropogonodae</taxon>
        <taxon>Andropogoneae</taxon>
        <taxon>Saccharinae</taxon>
        <taxon>Miscanthus</taxon>
    </lineage>
</organism>
<name>A0A811PFI6_9POAL</name>
<feature type="domain" description="Disease resistance N-terminal" evidence="6">
    <location>
        <begin position="138"/>
        <end position="196"/>
    </location>
</feature>
<dbReference type="InterPro" id="IPR041118">
    <property type="entry name" value="Rx_N"/>
</dbReference>
<dbReference type="SUPFAM" id="SSF52047">
    <property type="entry name" value="RNI-like"/>
    <property type="match status" value="1"/>
</dbReference>
<evidence type="ECO:0000256" key="1">
    <source>
        <dbReference type="ARBA" id="ARBA00008894"/>
    </source>
</evidence>
<dbReference type="Pfam" id="PF23559">
    <property type="entry name" value="WHD_DRP"/>
    <property type="match status" value="1"/>
</dbReference>
<dbReference type="Gene3D" id="3.80.10.10">
    <property type="entry name" value="Ribonuclease Inhibitor"/>
    <property type="match status" value="1"/>
</dbReference>
<evidence type="ECO:0008006" key="10">
    <source>
        <dbReference type="Google" id="ProtNLM"/>
    </source>
</evidence>
<protein>
    <recommendedName>
        <fullName evidence="10">Rx N-terminal domain-containing protein</fullName>
    </recommendedName>
</protein>
<evidence type="ECO:0000313" key="9">
    <source>
        <dbReference type="Proteomes" id="UP000604825"/>
    </source>
</evidence>
<dbReference type="Gene3D" id="1.10.10.10">
    <property type="entry name" value="Winged helix-like DNA-binding domain superfamily/Winged helix DNA-binding domain"/>
    <property type="match status" value="1"/>
</dbReference>
<comment type="similarity">
    <text evidence="1">Belongs to the disease resistance NB-LRR family.</text>
</comment>
<dbReference type="InterPro" id="IPR036388">
    <property type="entry name" value="WH-like_DNA-bd_sf"/>
</dbReference>
<keyword evidence="5" id="KW-0611">Plant defense</keyword>
<proteinExistence type="inferred from homology"/>
<dbReference type="PANTHER" id="PTHR23155">
    <property type="entry name" value="DISEASE RESISTANCE PROTEIN RP"/>
    <property type="match status" value="1"/>
</dbReference>